<evidence type="ECO:0000313" key="2">
    <source>
        <dbReference type="Proteomes" id="UP001604277"/>
    </source>
</evidence>
<comment type="caution">
    <text evidence="1">The sequence shown here is derived from an EMBL/GenBank/DDBJ whole genome shotgun (WGS) entry which is preliminary data.</text>
</comment>
<dbReference type="EMBL" id="JBFOLJ010000001">
    <property type="protein sequence ID" value="KAL2556606.1"/>
    <property type="molecule type" value="Genomic_DNA"/>
</dbReference>
<dbReference type="AlphaFoldDB" id="A0ABD1X3Q0"/>
<sequence length="116" mass="12991">MTRCVIFGDDGNSRVWSNGGASKECEGKMDGLRTMPKCEVLKGRVISSLWISKKECRMGKAIRNVAFRIRTATHDRFRREGNDLHTTVTITLASDLTASIDISMLQERLTNMINLG</sequence>
<reference evidence="2" key="1">
    <citation type="submission" date="2024-07" db="EMBL/GenBank/DDBJ databases">
        <title>Two chromosome-level genome assemblies of Korean endemic species Abeliophyllum distichum and Forsythia ovata (Oleaceae).</title>
        <authorList>
            <person name="Jang H."/>
        </authorList>
    </citation>
    <scope>NUCLEOTIDE SEQUENCE [LARGE SCALE GENOMIC DNA]</scope>
</reference>
<dbReference type="Gene3D" id="2.60.260.20">
    <property type="entry name" value="Urease metallochaperone UreE, N-terminal domain"/>
    <property type="match status" value="1"/>
</dbReference>
<name>A0ABD1X3Q0_9LAMI</name>
<keyword evidence="2" id="KW-1185">Reference proteome</keyword>
<proteinExistence type="predicted"/>
<gene>
    <name evidence="1" type="ORF">Fot_01345</name>
</gene>
<dbReference type="Proteomes" id="UP001604277">
    <property type="component" value="Unassembled WGS sequence"/>
</dbReference>
<protein>
    <submittedName>
        <fullName evidence="1">Uncharacterized protein</fullName>
    </submittedName>
</protein>
<accession>A0ABD1X3Q0</accession>
<organism evidence="1 2">
    <name type="scientific">Forsythia ovata</name>
    <dbReference type="NCBI Taxonomy" id="205694"/>
    <lineage>
        <taxon>Eukaryota</taxon>
        <taxon>Viridiplantae</taxon>
        <taxon>Streptophyta</taxon>
        <taxon>Embryophyta</taxon>
        <taxon>Tracheophyta</taxon>
        <taxon>Spermatophyta</taxon>
        <taxon>Magnoliopsida</taxon>
        <taxon>eudicotyledons</taxon>
        <taxon>Gunneridae</taxon>
        <taxon>Pentapetalae</taxon>
        <taxon>asterids</taxon>
        <taxon>lamiids</taxon>
        <taxon>Lamiales</taxon>
        <taxon>Oleaceae</taxon>
        <taxon>Forsythieae</taxon>
        <taxon>Forsythia</taxon>
    </lineage>
</organism>
<evidence type="ECO:0000313" key="1">
    <source>
        <dbReference type="EMBL" id="KAL2556606.1"/>
    </source>
</evidence>